<dbReference type="Pfam" id="PF07687">
    <property type="entry name" value="M20_dimer"/>
    <property type="match status" value="1"/>
</dbReference>
<evidence type="ECO:0000313" key="3">
    <source>
        <dbReference type="Proteomes" id="UP000035763"/>
    </source>
</evidence>
<dbReference type="InterPro" id="IPR011650">
    <property type="entry name" value="Peptidase_M20_dimer"/>
</dbReference>
<dbReference type="AlphaFoldDB" id="W6JTD5"/>
<keyword evidence="3" id="KW-1185">Reference proteome</keyword>
<dbReference type="InterPro" id="IPR036264">
    <property type="entry name" value="Bact_exopeptidase_dim_dom"/>
</dbReference>
<dbReference type="Pfam" id="PF01546">
    <property type="entry name" value="Peptidase_M20"/>
    <property type="match status" value="1"/>
</dbReference>
<evidence type="ECO:0000313" key="2">
    <source>
        <dbReference type="EMBL" id="CCH71726.1"/>
    </source>
</evidence>
<dbReference type="PANTHER" id="PTHR11014">
    <property type="entry name" value="PEPTIDASE M20 FAMILY MEMBER"/>
    <property type="match status" value="1"/>
</dbReference>
<reference evidence="2 3" key="1">
    <citation type="journal article" date="2013" name="ISME J.">
        <title>A metabolic model for members of the genus Tetrasphaera involved in enhanced biological phosphorus removal.</title>
        <authorList>
            <person name="Kristiansen R."/>
            <person name="Nguyen H.T.T."/>
            <person name="Saunders A.M."/>
            <person name="Nielsen J.L."/>
            <person name="Wimmer R."/>
            <person name="Le V.Q."/>
            <person name="McIlroy S.J."/>
            <person name="Petrovski S."/>
            <person name="Seviour R.J."/>
            <person name="Calteau A."/>
            <person name="Nielsen K.L."/>
            <person name="Nielsen P.H."/>
        </authorList>
    </citation>
    <scope>NUCLEOTIDE SEQUENCE [LARGE SCALE GENOMIC DNA]</scope>
    <source>
        <strain evidence="2 3">Ben110</strain>
    </source>
</reference>
<evidence type="ECO:0000259" key="1">
    <source>
        <dbReference type="Pfam" id="PF07687"/>
    </source>
</evidence>
<protein>
    <submittedName>
        <fullName evidence="2">Amidohydrolase</fullName>
    </submittedName>
</protein>
<dbReference type="InterPro" id="IPR002933">
    <property type="entry name" value="Peptidase_M20"/>
</dbReference>
<gene>
    <name evidence="2" type="ORF">BN11_1080001</name>
</gene>
<dbReference type="InterPro" id="IPR017439">
    <property type="entry name" value="Amidohydrolase"/>
</dbReference>
<sequence length="167" mass="17788">MRPATVSVGHVQSGQPSANVLPDQARILATMRTTDAQDRSDVQDQVRLLASSQAEAFGLTSAVTITAGEPVLYNHPALVERMDDWLVRSGIDVTEPMRSLGADDFSFFGEVVPAVMSFVGVTVAGHDEAPELHHPRFLPDDDAILDVATALVAAYLAGAEIIHLGLT</sequence>
<organism evidence="2 3">
    <name type="scientific">Nostocoides australiense Ben110</name>
    <dbReference type="NCBI Taxonomy" id="1193182"/>
    <lineage>
        <taxon>Bacteria</taxon>
        <taxon>Bacillati</taxon>
        <taxon>Actinomycetota</taxon>
        <taxon>Actinomycetes</taxon>
        <taxon>Micrococcales</taxon>
        <taxon>Intrasporangiaceae</taxon>
        <taxon>Nostocoides</taxon>
    </lineage>
</organism>
<keyword evidence="2" id="KW-0378">Hydrolase</keyword>
<dbReference type="Gene3D" id="3.40.630.10">
    <property type="entry name" value="Zn peptidases"/>
    <property type="match status" value="1"/>
</dbReference>
<dbReference type="EMBL" id="CAJA01000011">
    <property type="protein sequence ID" value="CCH71726.1"/>
    <property type="molecule type" value="Genomic_DNA"/>
</dbReference>
<dbReference type="SUPFAM" id="SSF53187">
    <property type="entry name" value="Zn-dependent exopeptidases"/>
    <property type="match status" value="1"/>
</dbReference>
<feature type="domain" description="Peptidase M20 dimerisation" evidence="1">
    <location>
        <begin position="3"/>
        <end position="54"/>
    </location>
</feature>
<dbReference type="Proteomes" id="UP000035763">
    <property type="component" value="Unassembled WGS sequence"/>
</dbReference>
<dbReference type="Gene3D" id="3.30.70.360">
    <property type="match status" value="1"/>
</dbReference>
<dbReference type="GO" id="GO:0016787">
    <property type="term" value="F:hydrolase activity"/>
    <property type="evidence" value="ECO:0007669"/>
    <property type="project" value="UniProtKB-KW"/>
</dbReference>
<dbReference type="STRING" id="1193182.BN11_1080001"/>
<dbReference type="SUPFAM" id="SSF55031">
    <property type="entry name" value="Bacterial exopeptidase dimerisation domain"/>
    <property type="match status" value="1"/>
</dbReference>
<accession>W6JTD5</accession>
<proteinExistence type="predicted"/>
<dbReference type="PANTHER" id="PTHR11014:SF63">
    <property type="entry name" value="METALLOPEPTIDASE, PUTATIVE (AFU_ORTHOLOGUE AFUA_6G09600)-RELATED"/>
    <property type="match status" value="1"/>
</dbReference>
<name>W6JTD5_9MICO</name>
<comment type="caution">
    <text evidence="2">The sequence shown here is derived from an EMBL/GenBank/DDBJ whole genome shotgun (WGS) entry which is preliminary data.</text>
</comment>